<name>A0AC60P1J0_IXOPE</name>
<reference evidence="1 2" key="1">
    <citation type="journal article" date="2020" name="Cell">
        <title>Large-Scale Comparative Analyses of Tick Genomes Elucidate Their Genetic Diversity and Vector Capacities.</title>
        <authorList>
            <consortium name="Tick Genome and Microbiome Consortium (TIGMIC)"/>
            <person name="Jia N."/>
            <person name="Wang J."/>
            <person name="Shi W."/>
            <person name="Du L."/>
            <person name="Sun Y."/>
            <person name="Zhan W."/>
            <person name="Jiang J.F."/>
            <person name="Wang Q."/>
            <person name="Zhang B."/>
            <person name="Ji P."/>
            <person name="Bell-Sakyi L."/>
            <person name="Cui X.M."/>
            <person name="Yuan T.T."/>
            <person name="Jiang B.G."/>
            <person name="Yang W.F."/>
            <person name="Lam T.T."/>
            <person name="Chang Q.C."/>
            <person name="Ding S.J."/>
            <person name="Wang X.J."/>
            <person name="Zhu J.G."/>
            <person name="Ruan X.D."/>
            <person name="Zhao L."/>
            <person name="Wei J.T."/>
            <person name="Ye R.Z."/>
            <person name="Que T.C."/>
            <person name="Du C.H."/>
            <person name="Zhou Y.H."/>
            <person name="Cheng J.X."/>
            <person name="Dai P.F."/>
            <person name="Guo W.B."/>
            <person name="Han X.H."/>
            <person name="Huang E.J."/>
            <person name="Li L.F."/>
            <person name="Wei W."/>
            <person name="Gao Y.C."/>
            <person name="Liu J.Z."/>
            <person name="Shao H.Z."/>
            <person name="Wang X."/>
            <person name="Wang C.C."/>
            <person name="Yang T.C."/>
            <person name="Huo Q.B."/>
            <person name="Li W."/>
            <person name="Chen H.Y."/>
            <person name="Chen S.E."/>
            <person name="Zhou L.G."/>
            <person name="Ni X.B."/>
            <person name="Tian J.H."/>
            <person name="Sheng Y."/>
            <person name="Liu T."/>
            <person name="Pan Y.S."/>
            <person name="Xia L.Y."/>
            <person name="Li J."/>
            <person name="Zhao F."/>
            <person name="Cao W.C."/>
        </authorList>
    </citation>
    <scope>NUCLEOTIDE SEQUENCE [LARGE SCALE GENOMIC DNA]</scope>
    <source>
        <strain evidence="1">Iper-2018</strain>
    </source>
</reference>
<evidence type="ECO:0000313" key="1">
    <source>
        <dbReference type="EMBL" id="KAG0413210.1"/>
    </source>
</evidence>
<organism evidence="1 2">
    <name type="scientific">Ixodes persulcatus</name>
    <name type="common">Taiga tick</name>
    <dbReference type="NCBI Taxonomy" id="34615"/>
    <lineage>
        <taxon>Eukaryota</taxon>
        <taxon>Metazoa</taxon>
        <taxon>Ecdysozoa</taxon>
        <taxon>Arthropoda</taxon>
        <taxon>Chelicerata</taxon>
        <taxon>Arachnida</taxon>
        <taxon>Acari</taxon>
        <taxon>Parasitiformes</taxon>
        <taxon>Ixodida</taxon>
        <taxon>Ixodoidea</taxon>
        <taxon>Ixodidae</taxon>
        <taxon>Ixodinae</taxon>
        <taxon>Ixodes</taxon>
    </lineage>
</organism>
<sequence>MALRAGAGAETAVAPTDPLGASAVSAPAGPSAERIRSGLGAERIGSGRGAKNDIHAFAFTTHKKCLASGLFEEPPRTESIRYVAAADEERWERRSRVTGSGREHEGDVVQEPTVDVCAVRESGTALSKLACLGCAGGSWSRGTPGRCVAGLGPPACRQLLRSASGTWFFRARARGPTAVLSVRCRHRDALQVPACFAGAVGTPEEIRWRYHLLASSRGGALV</sequence>
<accession>A0AC60P1J0</accession>
<evidence type="ECO:0000313" key="2">
    <source>
        <dbReference type="Proteomes" id="UP000805193"/>
    </source>
</evidence>
<gene>
    <name evidence="1" type="ORF">HPB47_009654</name>
</gene>
<keyword evidence="2" id="KW-1185">Reference proteome</keyword>
<proteinExistence type="predicted"/>
<dbReference type="Proteomes" id="UP000805193">
    <property type="component" value="Unassembled WGS sequence"/>
</dbReference>
<comment type="caution">
    <text evidence="1">The sequence shown here is derived from an EMBL/GenBank/DDBJ whole genome shotgun (WGS) entry which is preliminary data.</text>
</comment>
<protein>
    <submittedName>
        <fullName evidence="1">Uncharacterized protein</fullName>
    </submittedName>
</protein>
<dbReference type="EMBL" id="JABSTQ010011282">
    <property type="protein sequence ID" value="KAG0413210.1"/>
    <property type="molecule type" value="Genomic_DNA"/>
</dbReference>